<feature type="compositionally biased region" description="Basic and acidic residues" evidence="1">
    <location>
        <begin position="68"/>
        <end position="79"/>
    </location>
</feature>
<feature type="region of interest" description="Disordered" evidence="1">
    <location>
        <begin position="131"/>
        <end position="180"/>
    </location>
</feature>
<evidence type="ECO:0000313" key="2">
    <source>
        <dbReference type="EMBL" id="MED6162440.1"/>
    </source>
</evidence>
<proteinExistence type="predicted"/>
<organism evidence="2 3">
    <name type="scientific">Stylosanthes scabra</name>
    <dbReference type="NCBI Taxonomy" id="79078"/>
    <lineage>
        <taxon>Eukaryota</taxon>
        <taxon>Viridiplantae</taxon>
        <taxon>Streptophyta</taxon>
        <taxon>Embryophyta</taxon>
        <taxon>Tracheophyta</taxon>
        <taxon>Spermatophyta</taxon>
        <taxon>Magnoliopsida</taxon>
        <taxon>eudicotyledons</taxon>
        <taxon>Gunneridae</taxon>
        <taxon>Pentapetalae</taxon>
        <taxon>rosids</taxon>
        <taxon>fabids</taxon>
        <taxon>Fabales</taxon>
        <taxon>Fabaceae</taxon>
        <taxon>Papilionoideae</taxon>
        <taxon>50 kb inversion clade</taxon>
        <taxon>dalbergioids sensu lato</taxon>
        <taxon>Dalbergieae</taxon>
        <taxon>Pterocarpus clade</taxon>
        <taxon>Stylosanthes</taxon>
    </lineage>
</organism>
<protein>
    <submittedName>
        <fullName evidence="2">Uncharacterized protein</fullName>
    </submittedName>
</protein>
<comment type="caution">
    <text evidence="2">The sequence shown here is derived from an EMBL/GenBank/DDBJ whole genome shotgun (WGS) entry which is preliminary data.</text>
</comment>
<gene>
    <name evidence="2" type="ORF">PIB30_070470</name>
</gene>
<dbReference type="Proteomes" id="UP001341840">
    <property type="component" value="Unassembled WGS sequence"/>
</dbReference>
<name>A0ABU6UQ64_9FABA</name>
<accession>A0ABU6UQ64</accession>
<reference evidence="2 3" key="1">
    <citation type="journal article" date="2023" name="Plants (Basel)">
        <title>Bridging the Gap: Combining Genomics and Transcriptomics Approaches to Understand Stylosanthes scabra, an Orphan Legume from the Brazilian Caatinga.</title>
        <authorList>
            <person name="Ferreira-Neto J.R.C."/>
            <person name="da Silva M.D."/>
            <person name="Binneck E."/>
            <person name="de Melo N.F."/>
            <person name="da Silva R.H."/>
            <person name="de Melo A.L.T.M."/>
            <person name="Pandolfi V."/>
            <person name="Bustamante F.O."/>
            <person name="Brasileiro-Vidal A.C."/>
            <person name="Benko-Iseppon A.M."/>
        </authorList>
    </citation>
    <scope>NUCLEOTIDE SEQUENCE [LARGE SCALE GENOMIC DNA]</scope>
    <source>
        <tissue evidence="2">Leaves</tissue>
    </source>
</reference>
<feature type="compositionally biased region" description="Acidic residues" evidence="1">
    <location>
        <begin position="153"/>
        <end position="178"/>
    </location>
</feature>
<dbReference type="EMBL" id="JASCZI010121623">
    <property type="protein sequence ID" value="MED6162440.1"/>
    <property type="molecule type" value="Genomic_DNA"/>
</dbReference>
<sequence>MGSRVIYYEIENREKYEDSSERTDADLAIVKTHRYDFDDEPFIYPLHSVCFDPDHPYELQIESLLALRHRDPSRGRDPTPQRSGPSRRASLTPKYSPLSPMIPLTQGLEGERTLKSLELILPSEGWTCNGDEVAGKEVSGGISARVDEAKGIEEEDKNEEEEEEEEDDPEEDPSEEEMPVVRAVKKIPTLGLALSPSNFFQPTTLKYI</sequence>
<evidence type="ECO:0000256" key="1">
    <source>
        <dbReference type="SAM" id="MobiDB-lite"/>
    </source>
</evidence>
<keyword evidence="3" id="KW-1185">Reference proteome</keyword>
<evidence type="ECO:0000313" key="3">
    <source>
        <dbReference type="Proteomes" id="UP001341840"/>
    </source>
</evidence>
<feature type="region of interest" description="Disordered" evidence="1">
    <location>
        <begin position="68"/>
        <end position="104"/>
    </location>
</feature>